<dbReference type="Proteomes" id="UP001213000">
    <property type="component" value="Unassembled WGS sequence"/>
</dbReference>
<evidence type="ECO:0000313" key="1">
    <source>
        <dbReference type="EMBL" id="KAJ3558180.1"/>
    </source>
</evidence>
<dbReference type="EMBL" id="JANIEX010001415">
    <property type="protein sequence ID" value="KAJ3558180.1"/>
    <property type="molecule type" value="Genomic_DNA"/>
</dbReference>
<proteinExistence type="predicted"/>
<gene>
    <name evidence="1" type="ORF">NP233_g11556</name>
</gene>
<keyword evidence="2" id="KW-1185">Reference proteome</keyword>
<organism evidence="1 2">
    <name type="scientific">Leucocoprinus birnbaumii</name>
    <dbReference type="NCBI Taxonomy" id="56174"/>
    <lineage>
        <taxon>Eukaryota</taxon>
        <taxon>Fungi</taxon>
        <taxon>Dikarya</taxon>
        <taxon>Basidiomycota</taxon>
        <taxon>Agaricomycotina</taxon>
        <taxon>Agaricomycetes</taxon>
        <taxon>Agaricomycetidae</taxon>
        <taxon>Agaricales</taxon>
        <taxon>Agaricineae</taxon>
        <taxon>Agaricaceae</taxon>
        <taxon>Leucocoprinus</taxon>
    </lineage>
</organism>
<name>A0AAD5VGD2_9AGAR</name>
<protein>
    <submittedName>
        <fullName evidence="1">Uncharacterized protein</fullName>
    </submittedName>
</protein>
<sequence>MENLQLSRDAILTILNEISINIPRHTKLKTDRLRHRLGRCLDAAQRYGSLFGEENAVVDPSKFPLWTREQGAVRQGLDRKIWGGMDPGISPGAFSAMCSSINVLGDQWDKGIREVVFTDQEATTIAIKIRKVHSVGENRPLLVVGFAVIAKTRKLGLKRSLKTFYAAAQHPEAPMFHSSSEEQALFLHVLGQNKLHLSPECSKQFSDGQYTASFILPTSWLPMEELGRLGRTSGYDDLGDKPIIDDMRDTNTPPPNEYGEKHYLVKFQAALGSTSHIMAYDKRRSFTLFIRQDKNPNTFNEALRALSDWPKVYRWAQRVGDWEWRICFDQEPGLRVGFRDPWLALLSLSIFIVFCVEPTFPCSKHVIPAFPPLTMEPPKLTRDDILKILTELHITIPKETLLKTDRLRHRLERCLDAAQRYSTILGDESRTVDPSEYPLWDGEGELDLEKGMRRCVIGGHGGLINPEEIPQEETFDNVCWMLINMARAAREGTREFIFSDQKEYGIILEILSIHEIAETRPLISLVYAPILKIKSDPDYHFAIRRFFRARIATVRTFNASKVEQALFLQLLKQNTNHLSPKFKPPSRVDKRYTPSFVLPTTWLNMTDQGASVRRLAAPSVVVRHRAIVVVVIQFNTAVKIANGDIGKRTKLNVKSNLSSGKIWHTIRLMATSDDYMNKYNTWFSNRFDDLSCEVVTKTKEERAIPPPNSYDDNYHIIKIRAPYNNPMNPRVLIYDRQKSFQLFFRTEMNPTAYQDMLDQMGSWPKIYRWAKRVGDWEWKICLDIAPQPTPLW</sequence>
<accession>A0AAD5VGD2</accession>
<evidence type="ECO:0000313" key="2">
    <source>
        <dbReference type="Proteomes" id="UP001213000"/>
    </source>
</evidence>
<dbReference type="AlphaFoldDB" id="A0AAD5VGD2"/>
<comment type="caution">
    <text evidence="1">The sequence shown here is derived from an EMBL/GenBank/DDBJ whole genome shotgun (WGS) entry which is preliminary data.</text>
</comment>
<reference evidence="1" key="1">
    <citation type="submission" date="2022-07" db="EMBL/GenBank/DDBJ databases">
        <title>Genome Sequence of Leucocoprinus birnbaumii.</title>
        <authorList>
            <person name="Buettner E."/>
        </authorList>
    </citation>
    <scope>NUCLEOTIDE SEQUENCE</scope>
    <source>
        <strain evidence="1">VT141</strain>
    </source>
</reference>